<evidence type="ECO:0000313" key="2">
    <source>
        <dbReference type="Proteomes" id="UP000054903"/>
    </source>
</evidence>
<dbReference type="OrthoDB" id="9914672at2"/>
<organism evidence="1 2">
    <name type="scientific">Caballeronia fortuita</name>
    <dbReference type="NCBI Taxonomy" id="1777138"/>
    <lineage>
        <taxon>Bacteria</taxon>
        <taxon>Pseudomonadati</taxon>
        <taxon>Pseudomonadota</taxon>
        <taxon>Betaproteobacteria</taxon>
        <taxon>Burkholderiales</taxon>
        <taxon>Burkholderiaceae</taxon>
        <taxon>Caballeronia</taxon>
    </lineage>
</organism>
<dbReference type="EMBL" id="FCNX02000001">
    <property type="protein sequence ID" value="SAK45080.1"/>
    <property type="molecule type" value="Genomic_DNA"/>
</dbReference>
<protein>
    <submittedName>
        <fullName evidence="1">Uncharacterized protein</fullName>
    </submittedName>
</protein>
<proteinExistence type="predicted"/>
<dbReference type="AlphaFoldDB" id="A0A157ZHV8"/>
<keyword evidence="2" id="KW-1185">Reference proteome</keyword>
<evidence type="ECO:0000313" key="1">
    <source>
        <dbReference type="EMBL" id="SAK45080.1"/>
    </source>
</evidence>
<reference evidence="1" key="1">
    <citation type="submission" date="2016-01" db="EMBL/GenBank/DDBJ databases">
        <authorList>
            <person name="Peeters C."/>
        </authorList>
    </citation>
    <scope>NUCLEOTIDE SEQUENCE</scope>
    <source>
        <strain evidence="1">LMG 29320</strain>
    </source>
</reference>
<comment type="caution">
    <text evidence="1">The sequence shown here is derived from an EMBL/GenBank/DDBJ whole genome shotgun (WGS) entry which is preliminary data.</text>
</comment>
<dbReference type="RefSeq" id="WP_157694741.1">
    <property type="nucleotide sequence ID" value="NZ_FCNX02000001.1"/>
</dbReference>
<sequence>MNDAAIEAWSASLGIAVPDALLPGVAALLDSMHASARQLAAALDEAEPGDDEARA</sequence>
<dbReference type="Proteomes" id="UP000054903">
    <property type="component" value="Unassembled WGS sequence"/>
</dbReference>
<name>A0A157ZHV8_9BURK</name>
<accession>A0A157ZHV8</accession>
<gene>
    <name evidence="1" type="ORF">AWB77_00788</name>
</gene>